<evidence type="ECO:0000256" key="1">
    <source>
        <dbReference type="SAM" id="MobiDB-lite"/>
    </source>
</evidence>
<evidence type="ECO:0000313" key="2">
    <source>
        <dbReference type="EMBL" id="CEL63535.1"/>
    </source>
</evidence>
<organism evidence="2 3">
    <name type="scientific">Thanatephorus cucumeris (strain AG1-IB / isolate 7/3/14)</name>
    <name type="common">Lettuce bottom rot fungus</name>
    <name type="synonym">Rhizoctonia solani</name>
    <dbReference type="NCBI Taxonomy" id="1108050"/>
    <lineage>
        <taxon>Eukaryota</taxon>
        <taxon>Fungi</taxon>
        <taxon>Dikarya</taxon>
        <taxon>Basidiomycota</taxon>
        <taxon>Agaricomycotina</taxon>
        <taxon>Agaricomycetes</taxon>
        <taxon>Cantharellales</taxon>
        <taxon>Ceratobasidiaceae</taxon>
        <taxon>Rhizoctonia</taxon>
        <taxon>Rhizoctonia solani AG-1</taxon>
    </lineage>
</organism>
<feature type="region of interest" description="Disordered" evidence="1">
    <location>
        <begin position="258"/>
        <end position="291"/>
    </location>
</feature>
<keyword evidence="3" id="KW-1185">Reference proteome</keyword>
<dbReference type="EMBL" id="LN679184">
    <property type="protein sequence ID" value="CEL63535.1"/>
    <property type="molecule type" value="Genomic_DNA"/>
</dbReference>
<name>A0A0B7G0R5_THACB</name>
<feature type="compositionally biased region" description="Polar residues" evidence="1">
    <location>
        <begin position="267"/>
        <end position="283"/>
    </location>
</feature>
<feature type="region of interest" description="Disordered" evidence="1">
    <location>
        <begin position="182"/>
        <end position="213"/>
    </location>
</feature>
<evidence type="ECO:0000313" key="3">
    <source>
        <dbReference type="Proteomes" id="UP000059188"/>
    </source>
</evidence>
<accession>A0A0B7G0R5</accession>
<gene>
    <name evidence="2" type="ORF">RSOLAG1IB_10836</name>
</gene>
<protein>
    <recommendedName>
        <fullName evidence="4">Retrotransposon gag domain-containing protein</fullName>
    </recommendedName>
</protein>
<feature type="region of interest" description="Disordered" evidence="1">
    <location>
        <begin position="1"/>
        <end position="62"/>
    </location>
</feature>
<feature type="compositionally biased region" description="Polar residues" evidence="1">
    <location>
        <begin position="36"/>
        <end position="45"/>
    </location>
</feature>
<dbReference type="STRING" id="1108050.A0A0B7G0R5"/>
<proteinExistence type="predicted"/>
<feature type="region of interest" description="Disordered" evidence="1">
    <location>
        <begin position="118"/>
        <end position="138"/>
    </location>
</feature>
<dbReference type="Proteomes" id="UP000059188">
    <property type="component" value="Unassembled WGS sequence"/>
</dbReference>
<reference evidence="2 3" key="1">
    <citation type="submission" date="2014-11" db="EMBL/GenBank/DDBJ databases">
        <authorList>
            <person name="Wibberg Daniel"/>
        </authorList>
    </citation>
    <scope>NUCLEOTIDE SEQUENCE [LARGE SCALE GENOMIC DNA]</scope>
    <source>
        <strain evidence="2">Rhizoctonia solani AG1-IB 7/3/14</strain>
    </source>
</reference>
<evidence type="ECO:0008006" key="4">
    <source>
        <dbReference type="Google" id="ProtNLM"/>
    </source>
</evidence>
<dbReference type="AlphaFoldDB" id="A0A0B7G0R5"/>
<sequence>MSVRRSPTKPYLHPTSRSHDSTSRFSRSSSPHAQMATPSQPTSALGQHLDQGVPTPAGTSLNQGPATLDEICNILHLLGNAISNLNQRVSANEETTQEVRTMVENISQQVDGIATKINKPRTPKQANPVTLAPPADPIQPWYRHHTPGTDDEFSLFNAPDVKPLIPAPASCATSLSAGAIPIGPTGQSPSRTPGGTLKPIKVKAPEPFKGGSGAEAKQWLARMNGWLQLSATQFSTKEDVVTFLLVNMEGAVSSWAATGQPLPRHYNSIQPSPKPSLTQMSNKRPSEKLPP</sequence>